<evidence type="ECO:0000256" key="2">
    <source>
        <dbReference type="ARBA" id="ARBA00023015"/>
    </source>
</evidence>
<dbReference type="EMBL" id="LN679111">
    <property type="protein sequence ID" value="CEL53224.1"/>
    <property type="molecule type" value="Genomic_DNA"/>
</dbReference>
<dbReference type="PANTHER" id="PTHR33572:SF3">
    <property type="entry name" value="VELVET COMPLEX SUBUNIT B"/>
    <property type="match status" value="1"/>
</dbReference>
<feature type="region of interest" description="Disordered" evidence="5">
    <location>
        <begin position="284"/>
        <end position="304"/>
    </location>
</feature>
<keyword evidence="3" id="KW-0804">Transcription</keyword>
<feature type="region of interest" description="Disordered" evidence="5">
    <location>
        <begin position="241"/>
        <end position="268"/>
    </location>
</feature>
<protein>
    <recommendedName>
        <fullName evidence="6">Velvet domain-containing protein</fullName>
    </recommendedName>
</protein>
<evidence type="ECO:0000313" key="8">
    <source>
        <dbReference type="Proteomes" id="UP000059188"/>
    </source>
</evidence>
<dbReference type="InterPro" id="IPR021740">
    <property type="entry name" value="Velvet"/>
</dbReference>
<evidence type="ECO:0000256" key="4">
    <source>
        <dbReference type="ARBA" id="ARBA00023242"/>
    </source>
</evidence>
<organism evidence="7 8">
    <name type="scientific">Thanatephorus cucumeris (strain AG1-IB / isolate 7/3/14)</name>
    <name type="common">Lettuce bottom rot fungus</name>
    <name type="synonym">Rhizoctonia solani</name>
    <dbReference type="NCBI Taxonomy" id="1108050"/>
    <lineage>
        <taxon>Eukaryota</taxon>
        <taxon>Fungi</taxon>
        <taxon>Dikarya</taxon>
        <taxon>Basidiomycota</taxon>
        <taxon>Agaricomycotina</taxon>
        <taxon>Agaricomycetes</taxon>
        <taxon>Cantharellales</taxon>
        <taxon>Ceratobasidiaceae</taxon>
        <taxon>Rhizoctonia</taxon>
        <taxon>Rhizoctonia solani AG-1</taxon>
    </lineage>
</organism>
<dbReference type="InterPro" id="IPR037525">
    <property type="entry name" value="Velvet_dom"/>
</dbReference>
<keyword evidence="4" id="KW-0539">Nucleus</keyword>
<proteinExistence type="predicted"/>
<evidence type="ECO:0000313" key="7">
    <source>
        <dbReference type="EMBL" id="CEL53224.1"/>
    </source>
</evidence>
<evidence type="ECO:0000256" key="1">
    <source>
        <dbReference type="ARBA" id="ARBA00004123"/>
    </source>
</evidence>
<dbReference type="PANTHER" id="PTHR33572">
    <property type="entry name" value="SPORE DEVELOPMENT REGULATOR VOSA"/>
    <property type="match status" value="1"/>
</dbReference>
<dbReference type="Proteomes" id="UP000059188">
    <property type="component" value="Unassembled WGS sequence"/>
</dbReference>
<dbReference type="GO" id="GO:0005634">
    <property type="term" value="C:nucleus"/>
    <property type="evidence" value="ECO:0007669"/>
    <property type="project" value="UniProtKB-SubCell"/>
</dbReference>
<dbReference type="PROSITE" id="PS51821">
    <property type="entry name" value="VELVET"/>
    <property type="match status" value="1"/>
</dbReference>
<reference evidence="7 8" key="1">
    <citation type="submission" date="2014-11" db="EMBL/GenBank/DDBJ databases">
        <authorList>
            <person name="Wibberg Daniel"/>
        </authorList>
    </citation>
    <scope>NUCLEOTIDE SEQUENCE [LARGE SCALE GENOMIC DNA]</scope>
    <source>
        <strain evidence="7">Rhizoctonia solani AG1-IB 7/3/14</strain>
    </source>
</reference>
<keyword evidence="8" id="KW-1185">Reference proteome</keyword>
<gene>
    <name evidence="7" type="ORF">RSOLAG1IB_06190</name>
</gene>
<dbReference type="Pfam" id="PF11754">
    <property type="entry name" value="Velvet"/>
    <property type="match status" value="1"/>
</dbReference>
<feature type="domain" description="Velvet" evidence="6">
    <location>
        <begin position="16"/>
        <end position="238"/>
    </location>
</feature>
<dbReference type="STRING" id="1108050.A0A0B7F8K6"/>
<dbReference type="AlphaFoldDB" id="A0A0B7F8K6"/>
<sequence>MYIGKPIPNVSGPFAGRTIRSQLEEWQKPDLGRKFAKRDRRPVDPPPVIRLRMFEVLDEGTENQREEELPAESIETIGLVAHVDLFAAKPPPRTSFGSLEGAMQISPNSEYNSYNRGIGGQQDQIDESLLVVDENEVLTSAAFGSTFAHAVTIRDLKGESVVYFVFPDISVKIEGHFVLRYRCCNLRSRVAGSDDVPIMAELRSGVFEIYSTKEFPGLRASTDLTKHLSLCGIRVNLRENSRGRRNRRTDEDGDEDENSSGGGEIVDEEHGIQFYDPGYLDQQTQVVFGPPQPHRGAGSYDYAS</sequence>
<dbReference type="InterPro" id="IPR038491">
    <property type="entry name" value="Velvet_dom_sf"/>
</dbReference>
<keyword evidence="2" id="KW-0805">Transcription regulation</keyword>
<evidence type="ECO:0000259" key="6">
    <source>
        <dbReference type="PROSITE" id="PS51821"/>
    </source>
</evidence>
<evidence type="ECO:0000256" key="3">
    <source>
        <dbReference type="ARBA" id="ARBA00023163"/>
    </source>
</evidence>
<dbReference type="Gene3D" id="2.60.40.3960">
    <property type="entry name" value="Velvet domain"/>
    <property type="match status" value="1"/>
</dbReference>
<evidence type="ECO:0000256" key="5">
    <source>
        <dbReference type="SAM" id="MobiDB-lite"/>
    </source>
</evidence>
<dbReference type="OrthoDB" id="5599552at2759"/>
<name>A0A0B7F8K6_THACB</name>
<comment type="subcellular location">
    <subcellularLocation>
        <location evidence="1">Nucleus</location>
    </subcellularLocation>
</comment>
<accession>A0A0B7F8K6</accession>